<feature type="region of interest" description="Disordered" evidence="1">
    <location>
        <begin position="28"/>
        <end position="47"/>
    </location>
</feature>
<dbReference type="AlphaFoldDB" id="A0A699IW00"/>
<dbReference type="EMBL" id="BKCJ010339899">
    <property type="protein sequence ID" value="GEZ90444.1"/>
    <property type="molecule type" value="Genomic_DNA"/>
</dbReference>
<evidence type="ECO:0000256" key="1">
    <source>
        <dbReference type="SAM" id="MobiDB-lite"/>
    </source>
</evidence>
<gene>
    <name evidence="2" type="ORF">Tci_562417</name>
</gene>
<accession>A0A699IW00</accession>
<comment type="caution">
    <text evidence="2">The sequence shown here is derived from an EMBL/GenBank/DDBJ whole genome shotgun (WGS) entry which is preliminary data.</text>
</comment>
<sequence length="423" mass="48845">MLKHKEIYVTPSHTKKIFANMKRQGKYFSGKKQKSKKSKKRINEVPQLSESTHDVTYEHLTITSNNPLNGEERLKIFELMELCTQLLSRVLALETTKANQALEFGSLKRRVKKLEKKAKSSDDNEDLGEDASKQGRISDIDADEGITLVSTHDDEQTFDADQDLVSTTATTPTISIDEVTLAQALAELKHTKPKAKDRGIVFHEPEESTTTTTTITKPKSQDKEKEEVVCSKESRKKRNKPPTQAQQRKIMCTYLKNIERKKLIDLKNKSFNSIQKIFDRAFKRVNTFVDYRTKLVKESSKKAKAEVKEILKKDKIGQKREAWRSREKFKAITLDRVRKTKENANTVKKLLKFKERKERRASFVILPKFKSRDLFYQLAKAVPTRTSLANNTYNMRDYYCTKPESFKAKGLSLSVPTDLRDQK</sequence>
<proteinExistence type="predicted"/>
<feature type="region of interest" description="Disordered" evidence="1">
    <location>
        <begin position="116"/>
        <end position="139"/>
    </location>
</feature>
<feature type="compositionally biased region" description="Basic residues" evidence="1">
    <location>
        <begin position="28"/>
        <end position="40"/>
    </location>
</feature>
<name>A0A699IW00_TANCI</name>
<feature type="compositionally biased region" description="Basic and acidic residues" evidence="1">
    <location>
        <begin position="130"/>
        <end position="139"/>
    </location>
</feature>
<organism evidence="2">
    <name type="scientific">Tanacetum cinerariifolium</name>
    <name type="common">Dalmatian daisy</name>
    <name type="synonym">Chrysanthemum cinerariifolium</name>
    <dbReference type="NCBI Taxonomy" id="118510"/>
    <lineage>
        <taxon>Eukaryota</taxon>
        <taxon>Viridiplantae</taxon>
        <taxon>Streptophyta</taxon>
        <taxon>Embryophyta</taxon>
        <taxon>Tracheophyta</taxon>
        <taxon>Spermatophyta</taxon>
        <taxon>Magnoliopsida</taxon>
        <taxon>eudicotyledons</taxon>
        <taxon>Gunneridae</taxon>
        <taxon>Pentapetalae</taxon>
        <taxon>asterids</taxon>
        <taxon>campanulids</taxon>
        <taxon>Asterales</taxon>
        <taxon>Asteraceae</taxon>
        <taxon>Asteroideae</taxon>
        <taxon>Anthemideae</taxon>
        <taxon>Anthemidinae</taxon>
        <taxon>Tanacetum</taxon>
    </lineage>
</organism>
<feature type="region of interest" description="Disordered" evidence="1">
    <location>
        <begin position="207"/>
        <end position="246"/>
    </location>
</feature>
<feature type="compositionally biased region" description="Basic and acidic residues" evidence="1">
    <location>
        <begin position="219"/>
        <end position="233"/>
    </location>
</feature>
<reference evidence="2" key="1">
    <citation type="journal article" date="2019" name="Sci. Rep.">
        <title>Draft genome of Tanacetum cinerariifolium, the natural source of mosquito coil.</title>
        <authorList>
            <person name="Yamashiro T."/>
            <person name="Shiraishi A."/>
            <person name="Satake H."/>
            <person name="Nakayama K."/>
        </authorList>
    </citation>
    <scope>NUCLEOTIDE SEQUENCE</scope>
</reference>
<evidence type="ECO:0000313" key="2">
    <source>
        <dbReference type="EMBL" id="GEZ90444.1"/>
    </source>
</evidence>
<protein>
    <submittedName>
        <fullName evidence="2">Uncharacterized protein</fullName>
    </submittedName>
</protein>